<protein>
    <submittedName>
        <fullName evidence="1">Uncharacterized protein</fullName>
    </submittedName>
</protein>
<accession>A0A8S5NXX2</accession>
<evidence type="ECO:0000313" key="1">
    <source>
        <dbReference type="EMBL" id="DAD99662.1"/>
    </source>
</evidence>
<organism evidence="1">
    <name type="scientific">Siphoviridae sp. ct6bb17</name>
    <dbReference type="NCBI Taxonomy" id="2825345"/>
    <lineage>
        <taxon>Viruses</taxon>
        <taxon>Duplodnaviria</taxon>
        <taxon>Heunggongvirae</taxon>
        <taxon>Uroviricota</taxon>
        <taxon>Caudoviricetes</taxon>
    </lineage>
</organism>
<name>A0A8S5NXX2_9CAUD</name>
<dbReference type="EMBL" id="BK015290">
    <property type="protein sequence ID" value="DAD99662.1"/>
    <property type="molecule type" value="Genomic_DNA"/>
</dbReference>
<proteinExistence type="predicted"/>
<reference evidence="1" key="1">
    <citation type="journal article" date="2021" name="Proc. Natl. Acad. Sci. U.S.A.">
        <title>A Catalog of Tens of Thousands of Viruses from Human Metagenomes Reveals Hidden Associations with Chronic Diseases.</title>
        <authorList>
            <person name="Tisza M.J."/>
            <person name="Buck C.B."/>
        </authorList>
    </citation>
    <scope>NUCLEOTIDE SEQUENCE</scope>
    <source>
        <strain evidence="1">Ct6bb17</strain>
    </source>
</reference>
<sequence length="42" mass="4930">MLTVKILLALNLAFLIFASYCMHRLERRDDEQKETSGDSERD</sequence>